<evidence type="ECO:0000256" key="2">
    <source>
        <dbReference type="ARBA" id="ARBA00022490"/>
    </source>
</evidence>
<comment type="catalytic activity">
    <reaction evidence="7 8">
        <text>cytidine(34) in tRNA(Ile2) + L-lysine + ATP = lysidine(34) in tRNA(Ile2) + AMP + diphosphate + H(+)</text>
        <dbReference type="Rhea" id="RHEA:43744"/>
        <dbReference type="Rhea" id="RHEA-COMP:10625"/>
        <dbReference type="Rhea" id="RHEA-COMP:10670"/>
        <dbReference type="ChEBI" id="CHEBI:15378"/>
        <dbReference type="ChEBI" id="CHEBI:30616"/>
        <dbReference type="ChEBI" id="CHEBI:32551"/>
        <dbReference type="ChEBI" id="CHEBI:33019"/>
        <dbReference type="ChEBI" id="CHEBI:82748"/>
        <dbReference type="ChEBI" id="CHEBI:83665"/>
        <dbReference type="ChEBI" id="CHEBI:456215"/>
        <dbReference type="EC" id="6.3.4.19"/>
    </reaction>
</comment>
<dbReference type="Proteomes" id="UP000010433">
    <property type="component" value="Unassembled WGS sequence"/>
</dbReference>
<comment type="domain">
    <text evidence="8">The N-terminal region contains the highly conserved SGGXDS motif, predicted to be a P-loop motif involved in ATP binding.</text>
</comment>
<evidence type="ECO:0000313" key="11">
    <source>
        <dbReference type="EMBL" id="EKY00033.1"/>
    </source>
</evidence>
<dbReference type="SMART" id="SM00977">
    <property type="entry name" value="TilS_C"/>
    <property type="match status" value="1"/>
</dbReference>
<dbReference type="OrthoDB" id="9807403at2"/>
<dbReference type="InterPro" id="IPR014729">
    <property type="entry name" value="Rossmann-like_a/b/a_fold"/>
</dbReference>
<proteinExistence type="inferred from homology"/>
<evidence type="ECO:0000313" key="12">
    <source>
        <dbReference type="Proteomes" id="UP000010433"/>
    </source>
</evidence>
<evidence type="ECO:0000256" key="5">
    <source>
        <dbReference type="ARBA" id="ARBA00022741"/>
    </source>
</evidence>
<dbReference type="EMBL" id="AMEP01000094">
    <property type="protein sequence ID" value="EKY00033.1"/>
    <property type="molecule type" value="Genomic_DNA"/>
</dbReference>
<evidence type="ECO:0000259" key="10">
    <source>
        <dbReference type="SMART" id="SM00977"/>
    </source>
</evidence>
<dbReference type="HAMAP" id="MF_01161">
    <property type="entry name" value="tRNA_Ile_lys_synt"/>
    <property type="match status" value="1"/>
</dbReference>
<keyword evidence="6 8" id="KW-0067">ATP-binding</keyword>
<dbReference type="PATRIC" id="fig|1127699.3.peg.1325"/>
<comment type="caution">
    <text evidence="11">The sequence shown here is derived from an EMBL/GenBank/DDBJ whole genome shotgun (WGS) entry which is preliminary data.</text>
</comment>
<dbReference type="HOGENOM" id="CLU_018869_0_1_10"/>
<keyword evidence="3 8" id="KW-0436">Ligase</keyword>
<dbReference type="PANTHER" id="PTHR43033:SF1">
    <property type="entry name" value="TRNA(ILE)-LYSIDINE SYNTHASE-RELATED"/>
    <property type="match status" value="1"/>
</dbReference>
<dbReference type="EC" id="6.3.4.19" evidence="8"/>
<dbReference type="InterPro" id="IPR012795">
    <property type="entry name" value="tRNA_Ile_lys_synt_N"/>
</dbReference>
<dbReference type="GO" id="GO:0006400">
    <property type="term" value="P:tRNA modification"/>
    <property type="evidence" value="ECO:0007669"/>
    <property type="project" value="UniProtKB-UniRule"/>
</dbReference>
<evidence type="ECO:0000256" key="6">
    <source>
        <dbReference type="ARBA" id="ARBA00022840"/>
    </source>
</evidence>
<keyword evidence="2 8" id="KW-0963">Cytoplasm</keyword>
<accession>L1N9H4</accession>
<feature type="binding site" evidence="8">
    <location>
        <begin position="28"/>
        <end position="33"/>
    </location>
    <ligand>
        <name>ATP</name>
        <dbReference type="ChEBI" id="CHEBI:30616"/>
    </ligand>
</feature>
<sequence>MKIETIVKAFIAQHRLLDQRKKYLVALSGGADSVALLLLLSGMGYDVEAAHCNFKLRGQESDRDEFFCQSLCQKLQIPFHTIHFDTLSYAELHKISIEMAARELRYRYFENLRKDLNMEGICVAHHSDDNVETLLINLIRGTGFNGLTGMSPQNNRVLRPLLCINRSDIELYLEQKKQDYVTDSTNLTTDFTRNKIRLELIPLLQQINSGAVCNISKTITRLNEASKLLNTTLETLSTQLVHRVFLHRTQCISVSINALLQTSSPEYVLFYIIQPFGFTPAQVEQIASHLHAHTGKHWVSATHTLVIDRGMLLIEPTLAPEELSREMRIPEEGVYVFASDRTFRFTSGIIEAGFAPGKQPHLVHLDKAKVVFPLILRHLHTGDRFVPFGMNASQLISDYLTDRKRSFFDKQHQLVLTDAHNRILWLVGERTDNRFRIENNSKAYLQIEILGDVNLTNQ</sequence>
<keyword evidence="4 8" id="KW-0819">tRNA processing</keyword>
<dbReference type="Gene3D" id="3.40.50.620">
    <property type="entry name" value="HUPs"/>
    <property type="match status" value="1"/>
</dbReference>
<feature type="transmembrane region" description="Helical" evidence="9">
    <location>
        <begin position="23"/>
        <end position="45"/>
    </location>
</feature>
<dbReference type="SUPFAM" id="SSF52402">
    <property type="entry name" value="Adenine nucleotide alpha hydrolases-like"/>
    <property type="match status" value="1"/>
</dbReference>
<gene>
    <name evidence="8" type="primary">tilS</name>
    <name evidence="11" type="ORF">HMPREF9151_01433</name>
</gene>
<organism evidence="11 12">
    <name type="scientific">Hoylesella saccharolytica F0055</name>
    <dbReference type="NCBI Taxonomy" id="1127699"/>
    <lineage>
        <taxon>Bacteria</taxon>
        <taxon>Pseudomonadati</taxon>
        <taxon>Bacteroidota</taxon>
        <taxon>Bacteroidia</taxon>
        <taxon>Bacteroidales</taxon>
        <taxon>Prevotellaceae</taxon>
        <taxon>Hoylesella</taxon>
    </lineage>
</organism>
<comment type="function">
    <text evidence="8">Ligates lysine onto the cytidine present at position 34 of the AUA codon-specific tRNA(Ile) that contains the anticodon CAU, in an ATP-dependent manner. Cytidine is converted to lysidine, thus changing the amino acid specificity of the tRNA from methionine to isoleucine.</text>
</comment>
<keyword evidence="9" id="KW-1133">Transmembrane helix</keyword>
<evidence type="ECO:0000256" key="4">
    <source>
        <dbReference type="ARBA" id="ARBA00022694"/>
    </source>
</evidence>
<name>L1N9H4_9BACT</name>
<dbReference type="CDD" id="cd01992">
    <property type="entry name" value="TilS_N"/>
    <property type="match status" value="1"/>
</dbReference>
<dbReference type="RefSeq" id="WP_009162747.1">
    <property type="nucleotide sequence ID" value="NZ_KB291002.1"/>
</dbReference>
<evidence type="ECO:0000256" key="3">
    <source>
        <dbReference type="ARBA" id="ARBA00022598"/>
    </source>
</evidence>
<evidence type="ECO:0000256" key="1">
    <source>
        <dbReference type="ARBA" id="ARBA00004496"/>
    </source>
</evidence>
<comment type="similarity">
    <text evidence="8">Belongs to the tRNA(Ile)-lysidine synthase family.</text>
</comment>
<dbReference type="InterPro" id="IPR012796">
    <property type="entry name" value="Lysidine-tRNA-synth_C"/>
</dbReference>
<dbReference type="Pfam" id="PF01171">
    <property type="entry name" value="ATP_bind_3"/>
    <property type="match status" value="1"/>
</dbReference>
<evidence type="ECO:0000256" key="8">
    <source>
        <dbReference type="HAMAP-Rule" id="MF_01161"/>
    </source>
</evidence>
<evidence type="ECO:0000256" key="9">
    <source>
        <dbReference type="SAM" id="Phobius"/>
    </source>
</evidence>
<dbReference type="AlphaFoldDB" id="L1N9H4"/>
<dbReference type="InterPro" id="IPR011063">
    <property type="entry name" value="TilS/TtcA_N"/>
</dbReference>
<dbReference type="GO" id="GO:0032267">
    <property type="term" value="F:tRNA(Ile)-lysidine synthase activity"/>
    <property type="evidence" value="ECO:0007669"/>
    <property type="project" value="UniProtKB-EC"/>
</dbReference>
<dbReference type="PANTHER" id="PTHR43033">
    <property type="entry name" value="TRNA(ILE)-LYSIDINE SYNTHASE-RELATED"/>
    <property type="match status" value="1"/>
</dbReference>
<dbReference type="NCBIfam" id="TIGR02432">
    <property type="entry name" value="lysidine_TilS_N"/>
    <property type="match status" value="1"/>
</dbReference>
<reference evidence="11 12" key="1">
    <citation type="submission" date="2012-05" db="EMBL/GenBank/DDBJ databases">
        <authorList>
            <person name="Weinstock G."/>
            <person name="Sodergren E."/>
            <person name="Lobos E.A."/>
            <person name="Fulton L."/>
            <person name="Fulton R."/>
            <person name="Courtney L."/>
            <person name="Fronick C."/>
            <person name="O'Laughlin M."/>
            <person name="Godfrey J."/>
            <person name="Wilson R.M."/>
            <person name="Miner T."/>
            <person name="Farmer C."/>
            <person name="Delehaunty K."/>
            <person name="Cordes M."/>
            <person name="Minx P."/>
            <person name="Tomlinson C."/>
            <person name="Chen J."/>
            <person name="Wollam A."/>
            <person name="Pepin K.H."/>
            <person name="Bhonagiri V."/>
            <person name="Zhang X."/>
            <person name="Suruliraj S."/>
            <person name="Warren W."/>
            <person name="Mitreva M."/>
            <person name="Mardis E.R."/>
            <person name="Wilson R.K."/>
        </authorList>
    </citation>
    <scope>NUCLEOTIDE SEQUENCE [LARGE SCALE GENOMIC DNA]</scope>
    <source>
        <strain evidence="11 12">F0055</strain>
    </source>
</reference>
<keyword evidence="12" id="KW-1185">Reference proteome</keyword>
<keyword evidence="9" id="KW-0472">Membrane</keyword>
<dbReference type="GO" id="GO:0005737">
    <property type="term" value="C:cytoplasm"/>
    <property type="evidence" value="ECO:0007669"/>
    <property type="project" value="UniProtKB-SubCell"/>
</dbReference>
<dbReference type="GO" id="GO:0005524">
    <property type="term" value="F:ATP binding"/>
    <property type="evidence" value="ECO:0007669"/>
    <property type="project" value="UniProtKB-UniRule"/>
</dbReference>
<feature type="domain" description="Lysidine-tRNA(Ile) synthetase C-terminal" evidence="10">
    <location>
        <begin position="374"/>
        <end position="447"/>
    </location>
</feature>
<keyword evidence="9" id="KW-0812">Transmembrane</keyword>
<dbReference type="STRING" id="1127699.HMPREF9151_01433"/>
<protein>
    <recommendedName>
        <fullName evidence="8">tRNA(Ile)-lysidine synthase</fullName>
        <ecNumber evidence="8">6.3.4.19</ecNumber>
    </recommendedName>
    <alternativeName>
        <fullName evidence="8">tRNA(Ile)-2-lysyl-cytidine synthase</fullName>
    </alternativeName>
    <alternativeName>
        <fullName evidence="8">tRNA(Ile)-lysidine synthetase</fullName>
    </alternativeName>
</protein>
<keyword evidence="5 8" id="KW-0547">Nucleotide-binding</keyword>
<dbReference type="InterPro" id="IPR012094">
    <property type="entry name" value="tRNA_Ile_lys_synt"/>
</dbReference>
<evidence type="ECO:0000256" key="7">
    <source>
        <dbReference type="ARBA" id="ARBA00048539"/>
    </source>
</evidence>
<comment type="subcellular location">
    <subcellularLocation>
        <location evidence="1 8">Cytoplasm</location>
    </subcellularLocation>
</comment>